<feature type="region of interest" description="Disordered" evidence="9">
    <location>
        <begin position="669"/>
        <end position="698"/>
    </location>
</feature>
<proteinExistence type="predicted"/>
<dbReference type="Pfam" id="PF12796">
    <property type="entry name" value="Ank_2"/>
    <property type="match status" value="1"/>
</dbReference>
<feature type="compositionally biased region" description="Low complexity" evidence="9">
    <location>
        <begin position="22"/>
        <end position="31"/>
    </location>
</feature>
<dbReference type="PROSITE" id="PS50088">
    <property type="entry name" value="ANK_REPEAT"/>
    <property type="match status" value="1"/>
</dbReference>
<dbReference type="PANTHER" id="PTHR24153:SF8">
    <property type="entry name" value="FORKED, ISOFORM F"/>
    <property type="match status" value="1"/>
</dbReference>
<keyword evidence="5 7" id="KW-0040">ANK repeat</keyword>
<feature type="transmembrane region" description="Helical" evidence="10">
    <location>
        <begin position="733"/>
        <end position="759"/>
    </location>
</feature>
<dbReference type="KEGG" id="tps:THAPSDRAFT_24328"/>
<evidence type="ECO:0000256" key="2">
    <source>
        <dbReference type="ARBA" id="ARBA00022692"/>
    </source>
</evidence>
<dbReference type="RefSeq" id="XP_002296559.1">
    <property type="nucleotide sequence ID" value="XM_002296523.1"/>
</dbReference>
<feature type="repeat" description="ANK" evidence="7">
    <location>
        <begin position="275"/>
        <end position="304"/>
    </location>
</feature>
<keyword evidence="3" id="KW-0677">Repeat</keyword>
<evidence type="ECO:0000256" key="9">
    <source>
        <dbReference type="SAM" id="MobiDB-lite"/>
    </source>
</evidence>
<evidence type="ECO:0000256" key="6">
    <source>
        <dbReference type="ARBA" id="ARBA00023136"/>
    </source>
</evidence>
<evidence type="ECO:0000256" key="5">
    <source>
        <dbReference type="ARBA" id="ARBA00023043"/>
    </source>
</evidence>
<dbReference type="Gene3D" id="1.25.40.20">
    <property type="entry name" value="Ankyrin repeat-containing domain"/>
    <property type="match status" value="2"/>
</dbReference>
<dbReference type="InterPro" id="IPR036770">
    <property type="entry name" value="Ankyrin_rpt-contain_sf"/>
</dbReference>
<keyword evidence="6 10" id="KW-0472">Membrane</keyword>
<dbReference type="STRING" id="35128.B8LBW6"/>
<dbReference type="GO" id="GO:0005216">
    <property type="term" value="F:monoatomic ion channel activity"/>
    <property type="evidence" value="ECO:0007669"/>
    <property type="project" value="InterPro"/>
</dbReference>
<evidence type="ECO:0000256" key="3">
    <source>
        <dbReference type="ARBA" id="ARBA00022737"/>
    </source>
</evidence>
<dbReference type="PANTHER" id="PTHR24153">
    <property type="entry name" value="ESPIN"/>
    <property type="match status" value="1"/>
</dbReference>
<reference evidence="12 13" key="1">
    <citation type="journal article" date="2004" name="Science">
        <title>The genome of the diatom Thalassiosira pseudonana: ecology, evolution, and metabolism.</title>
        <authorList>
            <person name="Armbrust E.V."/>
            <person name="Berges J.A."/>
            <person name="Bowler C."/>
            <person name="Green B.R."/>
            <person name="Martinez D."/>
            <person name="Putnam N.H."/>
            <person name="Zhou S."/>
            <person name="Allen A.E."/>
            <person name="Apt K.E."/>
            <person name="Bechner M."/>
            <person name="Brzezinski M.A."/>
            <person name="Chaal B.K."/>
            <person name="Chiovitti A."/>
            <person name="Davis A.K."/>
            <person name="Demarest M.S."/>
            <person name="Detter J.C."/>
            <person name="Glavina T."/>
            <person name="Goodstein D."/>
            <person name="Hadi M.Z."/>
            <person name="Hellsten U."/>
            <person name="Hildebrand M."/>
            <person name="Jenkins B.D."/>
            <person name="Jurka J."/>
            <person name="Kapitonov V.V."/>
            <person name="Kroger N."/>
            <person name="Lau W.W."/>
            <person name="Lane T.W."/>
            <person name="Larimer F.W."/>
            <person name="Lippmeier J.C."/>
            <person name="Lucas S."/>
            <person name="Medina M."/>
            <person name="Montsant A."/>
            <person name="Obornik M."/>
            <person name="Parker M.S."/>
            <person name="Palenik B."/>
            <person name="Pazour G.J."/>
            <person name="Richardson P.M."/>
            <person name="Rynearson T.A."/>
            <person name="Saito M.A."/>
            <person name="Schwartz D.C."/>
            <person name="Thamatrakoln K."/>
            <person name="Valentin K."/>
            <person name="Vardi A."/>
            <person name="Wilkerson F.P."/>
            <person name="Rokhsar D.S."/>
        </authorList>
    </citation>
    <scope>NUCLEOTIDE SEQUENCE [LARGE SCALE GENOMIC DNA]</scope>
    <source>
        <strain evidence="12 13">CCMP1335</strain>
    </source>
</reference>
<feature type="transmembrane region" description="Helical" evidence="10">
    <location>
        <begin position="530"/>
        <end position="552"/>
    </location>
</feature>
<dbReference type="GO" id="GO:0005737">
    <property type="term" value="C:cytoplasm"/>
    <property type="evidence" value="ECO:0000318"/>
    <property type="project" value="GO_Central"/>
</dbReference>
<dbReference type="HOGENOM" id="CLU_339351_0_0_1"/>
<dbReference type="InterPro" id="IPR002110">
    <property type="entry name" value="Ankyrin_rpt"/>
</dbReference>
<dbReference type="GO" id="GO:0016020">
    <property type="term" value="C:membrane"/>
    <property type="evidence" value="ECO:0007669"/>
    <property type="project" value="UniProtKB-SubCell"/>
</dbReference>
<sequence>MSDGLVGRTIGGNGAPPPPSSTPRRPMTTSSNTSRLYLIVETAIMNMPSPADANTELRPTEIARMREMLSQTWDAVRDWLASHPSKSDRSAAAMHQGQFLTTALHMVCKLTDPPVDIVEMLIECSAETVTWQDSNGWLPLHHACANGASGKVLSVLVEAYPEGKIRQDKRFRTPLHFAFFRKDNTSDSGANGKMSGGGDNGGAGGGSGGDDDDDDDVGNSMPEIVRLLSDSGAAELQDEGGMLPMHYASAYGTTHEVLEVLLESYPGSITKKENKGRNPLHLAMVNAHRKSSPNVVGFLLEKNAADIINVYDDDNHLPIHLLAMASKFPAEKVMERKNAADCLKLYLMPNPRLRPISSLPFKLFQNGYEILQSLRFPTMILILDFFFLILAIVMFEITTGDTIDYLFTQDSDTVDKKGPANRGAVFITLLCGAYFLLREVVQMISLVALGNFSSWLWDMGNWLDVSLIFFIFYFGGIMLSGNPLSSNEAFRSGTAITKGILWASVISFLKSTQVEFSVFVSGVIYVVQRLAAFLLALCVILLMFAQMFYIVYAETELCACGEIYEDASPFPHCTFQDSLLKVYTMLMGEIGNEMRYSTSRVAQFLYVAFAFLVVILLSNVLIAIVTDSYGVIKNERAAMVFWSNRLDYVAEMDAIKNVGRRIKKLFKGDSGAPGAPTNVQETANGDPIPIEDDEKNSGGRFREGWKSIINLFDPNLYETYDVNPSSFEFWCYVLVRFAAVTFVIPVWLIVGLCTAGWLWPPQVREYLFQQKKAAISRADMAEQVTAQINDLKNEIQTLRSEIKGEMKSDRKEFALVKGEVEAVQAEVMADLLQVKEIMVTLLDMSRDHLGSR</sequence>
<feature type="transmembrane region" description="Helical" evidence="10">
    <location>
        <begin position="376"/>
        <end position="395"/>
    </location>
</feature>
<feature type="domain" description="Ion transport" evidence="11">
    <location>
        <begin position="422"/>
        <end position="635"/>
    </location>
</feature>
<keyword evidence="2 10" id="KW-0812">Transmembrane</keyword>
<name>B8LBW6_THAPS</name>
<feature type="transmembrane region" description="Helical" evidence="10">
    <location>
        <begin position="604"/>
        <end position="625"/>
    </location>
</feature>
<comment type="subcellular location">
    <subcellularLocation>
        <location evidence="1">Membrane</location>
        <topology evidence="1">Multi-pass membrane protein</topology>
    </subcellularLocation>
</comment>
<dbReference type="Proteomes" id="UP000001449">
    <property type="component" value="Chromosome 11"/>
</dbReference>
<dbReference type="SMART" id="SM00248">
    <property type="entry name" value="ANK"/>
    <property type="match status" value="5"/>
</dbReference>
<dbReference type="Gene3D" id="1.10.287.70">
    <property type="match status" value="1"/>
</dbReference>
<dbReference type="GO" id="GO:0051017">
    <property type="term" value="P:actin filament bundle assembly"/>
    <property type="evidence" value="ECO:0000318"/>
    <property type="project" value="GO_Central"/>
</dbReference>
<evidence type="ECO:0000256" key="10">
    <source>
        <dbReference type="SAM" id="Phobius"/>
    </source>
</evidence>
<organism evidence="12 13">
    <name type="scientific">Thalassiosira pseudonana</name>
    <name type="common">Marine diatom</name>
    <name type="synonym">Cyclotella nana</name>
    <dbReference type="NCBI Taxonomy" id="35128"/>
    <lineage>
        <taxon>Eukaryota</taxon>
        <taxon>Sar</taxon>
        <taxon>Stramenopiles</taxon>
        <taxon>Ochrophyta</taxon>
        <taxon>Bacillariophyta</taxon>
        <taxon>Coscinodiscophyceae</taxon>
        <taxon>Thalassiosirophycidae</taxon>
        <taxon>Thalassiosirales</taxon>
        <taxon>Thalassiosiraceae</taxon>
        <taxon>Thalassiosira</taxon>
    </lineage>
</organism>
<feature type="coiled-coil region" evidence="8">
    <location>
        <begin position="781"/>
        <end position="808"/>
    </location>
</feature>
<reference evidence="12 13" key="2">
    <citation type="journal article" date="2008" name="Nature">
        <title>The Phaeodactylum genome reveals the evolutionary history of diatom genomes.</title>
        <authorList>
            <person name="Bowler C."/>
            <person name="Allen A.E."/>
            <person name="Badger J.H."/>
            <person name="Grimwood J."/>
            <person name="Jabbari K."/>
            <person name="Kuo A."/>
            <person name="Maheswari U."/>
            <person name="Martens C."/>
            <person name="Maumus F."/>
            <person name="Otillar R.P."/>
            <person name="Rayko E."/>
            <person name="Salamov A."/>
            <person name="Vandepoele K."/>
            <person name="Beszteri B."/>
            <person name="Gruber A."/>
            <person name="Heijde M."/>
            <person name="Katinka M."/>
            <person name="Mock T."/>
            <person name="Valentin K."/>
            <person name="Verret F."/>
            <person name="Berges J.A."/>
            <person name="Brownlee C."/>
            <person name="Cadoret J.P."/>
            <person name="Chiovitti A."/>
            <person name="Choi C.J."/>
            <person name="Coesel S."/>
            <person name="De Martino A."/>
            <person name="Detter J.C."/>
            <person name="Durkin C."/>
            <person name="Falciatore A."/>
            <person name="Fournet J."/>
            <person name="Haruta M."/>
            <person name="Huysman M.J."/>
            <person name="Jenkins B.D."/>
            <person name="Jiroutova K."/>
            <person name="Jorgensen R.E."/>
            <person name="Joubert Y."/>
            <person name="Kaplan A."/>
            <person name="Kroger N."/>
            <person name="Kroth P.G."/>
            <person name="La Roche J."/>
            <person name="Lindquist E."/>
            <person name="Lommer M."/>
            <person name="Martin-Jezequel V."/>
            <person name="Lopez P.J."/>
            <person name="Lucas S."/>
            <person name="Mangogna M."/>
            <person name="McGinnis K."/>
            <person name="Medlin L.K."/>
            <person name="Montsant A."/>
            <person name="Oudot-Le Secq M.P."/>
            <person name="Napoli C."/>
            <person name="Obornik M."/>
            <person name="Parker M.S."/>
            <person name="Petit J.L."/>
            <person name="Porcel B.M."/>
            <person name="Poulsen N."/>
            <person name="Robison M."/>
            <person name="Rychlewski L."/>
            <person name="Rynearson T.A."/>
            <person name="Schmutz J."/>
            <person name="Shapiro H."/>
            <person name="Siaut M."/>
            <person name="Stanley M."/>
            <person name="Sussman M.R."/>
            <person name="Taylor A.R."/>
            <person name="Vardi A."/>
            <person name="von Dassow P."/>
            <person name="Vyverman W."/>
            <person name="Willis A."/>
            <person name="Wyrwicz L.S."/>
            <person name="Rokhsar D.S."/>
            <person name="Weissenbach J."/>
            <person name="Armbrust E.V."/>
            <person name="Green B.R."/>
            <person name="Van de Peer Y."/>
            <person name="Grigoriev I.V."/>
        </authorList>
    </citation>
    <scope>NUCLEOTIDE SEQUENCE [LARGE SCALE GENOMIC DNA]</scope>
    <source>
        <strain evidence="12 13">CCMP1335</strain>
    </source>
</reference>
<dbReference type="GeneID" id="7443297"/>
<evidence type="ECO:0000259" key="11">
    <source>
        <dbReference type="Pfam" id="PF00520"/>
    </source>
</evidence>
<evidence type="ECO:0000256" key="7">
    <source>
        <dbReference type="PROSITE-ProRule" id="PRU00023"/>
    </source>
</evidence>
<feature type="transmembrane region" description="Helical" evidence="10">
    <location>
        <begin position="461"/>
        <end position="479"/>
    </location>
</feature>
<dbReference type="Pfam" id="PF00520">
    <property type="entry name" value="Ion_trans"/>
    <property type="match status" value="1"/>
</dbReference>
<dbReference type="SUPFAM" id="SSF48403">
    <property type="entry name" value="Ankyrin repeat"/>
    <property type="match status" value="1"/>
</dbReference>
<dbReference type="AlphaFoldDB" id="B8LBW6"/>
<dbReference type="EMBL" id="DS999415">
    <property type="protein sequence ID" value="EED87255.1"/>
    <property type="molecule type" value="Genomic_DNA"/>
</dbReference>
<evidence type="ECO:0000313" key="12">
    <source>
        <dbReference type="EMBL" id="EED87255.1"/>
    </source>
</evidence>
<dbReference type="PaxDb" id="35128-Thaps24328"/>
<gene>
    <name evidence="12" type="ORF">THAPSDRAFT_24328</name>
</gene>
<feature type="transmembrane region" description="Helical" evidence="10">
    <location>
        <begin position="500"/>
        <end position="524"/>
    </location>
</feature>
<keyword evidence="8" id="KW-0175">Coiled coil</keyword>
<evidence type="ECO:0000313" key="13">
    <source>
        <dbReference type="Proteomes" id="UP000001449"/>
    </source>
</evidence>
<dbReference type="InterPro" id="IPR052420">
    <property type="entry name" value="Espin/Espin-like"/>
</dbReference>
<evidence type="ECO:0000256" key="8">
    <source>
        <dbReference type="SAM" id="Coils"/>
    </source>
</evidence>
<evidence type="ECO:0000256" key="4">
    <source>
        <dbReference type="ARBA" id="ARBA00022989"/>
    </source>
</evidence>
<keyword evidence="4 10" id="KW-1133">Transmembrane helix</keyword>
<evidence type="ECO:0000256" key="1">
    <source>
        <dbReference type="ARBA" id="ARBA00004141"/>
    </source>
</evidence>
<feature type="region of interest" description="Disordered" evidence="9">
    <location>
        <begin position="1"/>
        <end position="31"/>
    </location>
</feature>
<dbReference type="PROSITE" id="PS50297">
    <property type="entry name" value="ANK_REP_REGION"/>
    <property type="match status" value="1"/>
</dbReference>
<feature type="transmembrane region" description="Helical" evidence="10">
    <location>
        <begin position="424"/>
        <end position="449"/>
    </location>
</feature>
<dbReference type="InParanoid" id="B8LBW6"/>
<dbReference type="GO" id="GO:0051015">
    <property type="term" value="F:actin filament binding"/>
    <property type="evidence" value="ECO:0000318"/>
    <property type="project" value="GO_Central"/>
</dbReference>
<protein>
    <recommendedName>
        <fullName evidence="11">Ion transport domain-containing protein</fullName>
    </recommendedName>
</protein>
<dbReference type="InterPro" id="IPR005821">
    <property type="entry name" value="Ion_trans_dom"/>
</dbReference>
<accession>B8LBW6</accession>
<keyword evidence="13" id="KW-1185">Reference proteome</keyword>
<feature type="compositionally biased region" description="Gly residues" evidence="9">
    <location>
        <begin position="194"/>
        <end position="208"/>
    </location>
</feature>
<dbReference type="OMA" id="IGNEMRY"/>
<feature type="region of interest" description="Disordered" evidence="9">
    <location>
        <begin position="188"/>
        <end position="220"/>
    </location>
</feature>
<dbReference type="eggNOG" id="KOG0510">
    <property type="taxonomic scope" value="Eukaryota"/>
</dbReference>